<accession>A0A3D8PQQ1</accession>
<gene>
    <name evidence="1" type="ORF">CWR48_13365</name>
</gene>
<dbReference type="NCBIfam" id="TIGR02687">
    <property type="entry name" value="BREX-1 system phosphatase PglZ type A"/>
    <property type="match status" value="1"/>
</dbReference>
<dbReference type="InterPro" id="IPR014060">
    <property type="entry name" value="PglZ"/>
</dbReference>
<comment type="caution">
    <text evidence="1">The sequence shown here is derived from an EMBL/GenBank/DDBJ whole genome shotgun (WGS) entry which is preliminary data.</text>
</comment>
<dbReference type="OrthoDB" id="9769734at2"/>
<evidence type="ECO:0000313" key="2">
    <source>
        <dbReference type="Proteomes" id="UP000257143"/>
    </source>
</evidence>
<organism evidence="1 2">
    <name type="scientific">Oceanobacillus arenosus</name>
    <dbReference type="NCBI Taxonomy" id="1229153"/>
    <lineage>
        <taxon>Bacteria</taxon>
        <taxon>Bacillati</taxon>
        <taxon>Bacillota</taxon>
        <taxon>Bacilli</taxon>
        <taxon>Bacillales</taxon>
        <taxon>Bacillaceae</taxon>
        <taxon>Oceanobacillus</taxon>
    </lineage>
</organism>
<sequence>MKLGEVHRVLKDIFNKELTNGRKRHIVFWYDEDGEFTEDIDDIQLENVRKWQVTENNLFATKYELEKNDPTSHFLIYANRSRPLPREDWLYDQFKLGYEFATDKTTVTMRELGITDDALRETFKGYKTFFNNKARFQAFRKFDMMSHSEEAIDLTVLAVLCKSPTNNMDDIVKTLFQKFKENGNTVMENISKYGNEVTFWELVEKYYGYTETDKSLQSLLTFFILTYLFEQNQSITFPENWKNCVSNRPTNVVVFMDQWMNHREDRELYNDLADQVAEGLRVNDFIDHWDVNDLVEMDAFRIFDKKIIQFLVEQLMGDLSHFDYYSELILTRRRLHWYPEFKQEYEAIYQAVQLIRKLHEMDYFIPEQSTNQMFESYANDYYVIDTAYRKFYIAYDQIEINNRLHPLREKLEKLYTNRFVEELAIKWSQSLERSNDSTWPIAGIPQQKDFYLDWIKAYQNQEERVFVIISDALRYEIAKELMDVLNNERKASTTITAIQGILPSFTALGMASLLPYKQMEYTDDASVVIDGTNTAGKENRQQILAQTVGDSLAIHYQDIVGMNRATLRETVHGKRIVYIYHNTIDARGDNAATEMEVFDAAEDAINDIRLLVNRFVTDISASNILITADHGFLYQRNPLDNSQKLPNKAEESVITKRRFSLSEKPRNMEGTLTYPMDYLLTQDKQLFVTVPKGVNRFAVQGAGANYVHGGAMLQEIVVPVITFKNDRSKSSANQVKRVDLKLTTPTRKITNTITYLEFFQTEKVEDKRLPRRFTLYFVDEDGVHVSNENIIIADNRSSQAGERTTREKFVFKSMMYDKRKTYYLVMKDNEDGAVYERYAFTIDIVYLDGFGGER</sequence>
<dbReference type="EMBL" id="PIOC01000019">
    <property type="protein sequence ID" value="RDW17509.1"/>
    <property type="molecule type" value="Genomic_DNA"/>
</dbReference>
<evidence type="ECO:0000313" key="1">
    <source>
        <dbReference type="EMBL" id="RDW17509.1"/>
    </source>
</evidence>
<dbReference type="Proteomes" id="UP000257143">
    <property type="component" value="Unassembled WGS sequence"/>
</dbReference>
<protein>
    <submittedName>
        <fullName evidence="1">BREX-1 system phosphatase PglZ type A</fullName>
    </submittedName>
</protein>
<dbReference type="Pfam" id="PF08665">
    <property type="entry name" value="PglZ"/>
    <property type="match status" value="1"/>
</dbReference>
<keyword evidence="2" id="KW-1185">Reference proteome</keyword>
<reference evidence="2" key="1">
    <citation type="submission" date="2017-11" db="EMBL/GenBank/DDBJ databases">
        <authorList>
            <person name="Zhu W."/>
        </authorList>
    </citation>
    <scope>NUCLEOTIDE SEQUENCE [LARGE SCALE GENOMIC DNA]</scope>
    <source>
        <strain evidence="2">CAU 1183</strain>
    </source>
</reference>
<name>A0A3D8PQQ1_9BACI</name>
<dbReference type="AlphaFoldDB" id="A0A3D8PQQ1"/>
<dbReference type="RefSeq" id="WP_115773757.1">
    <property type="nucleotide sequence ID" value="NZ_PIOC01000019.1"/>
</dbReference>
<proteinExistence type="predicted"/>